<keyword evidence="3" id="KW-1185">Reference proteome</keyword>
<evidence type="ECO:0000313" key="3">
    <source>
        <dbReference type="Proteomes" id="UP001630127"/>
    </source>
</evidence>
<sequence length="173" mass="19667">MEYSGEDDRDAQAHVNLEHEEDTEIDDDYDDIENLETEAQVVQRKDWKRVRKIYDRSKQYIFVAATLPVNGKKAAGGVLKRMYPDASWVTGNYFHCHNPRLEQKWIEVMVDTQVGALLSVVNDGYNSALKSPCGIIRTMVFANTVEAVAEILKGAGIECFCYHSDTSLDVRFI</sequence>
<dbReference type="AlphaFoldDB" id="A0ABD2Y4Z0"/>
<evidence type="ECO:0000256" key="1">
    <source>
        <dbReference type="SAM" id="MobiDB-lite"/>
    </source>
</evidence>
<feature type="region of interest" description="Disordered" evidence="1">
    <location>
        <begin position="1"/>
        <end position="24"/>
    </location>
</feature>
<comment type="caution">
    <text evidence="2">The sequence shown here is derived from an EMBL/GenBank/DDBJ whole genome shotgun (WGS) entry which is preliminary data.</text>
</comment>
<dbReference type="EMBL" id="JBJUIK010000015">
    <property type="protein sequence ID" value="KAL3501240.1"/>
    <property type="molecule type" value="Genomic_DNA"/>
</dbReference>
<proteinExistence type="predicted"/>
<evidence type="ECO:0000313" key="2">
    <source>
        <dbReference type="EMBL" id="KAL3501240.1"/>
    </source>
</evidence>
<dbReference type="InterPro" id="IPR027417">
    <property type="entry name" value="P-loop_NTPase"/>
</dbReference>
<dbReference type="Proteomes" id="UP001630127">
    <property type="component" value="Unassembled WGS sequence"/>
</dbReference>
<reference evidence="2 3" key="1">
    <citation type="submission" date="2024-11" db="EMBL/GenBank/DDBJ databases">
        <title>A near-complete genome assembly of Cinchona calisaya.</title>
        <authorList>
            <person name="Lian D.C."/>
            <person name="Zhao X.W."/>
            <person name="Wei L."/>
        </authorList>
    </citation>
    <scope>NUCLEOTIDE SEQUENCE [LARGE SCALE GENOMIC DNA]</scope>
    <source>
        <tissue evidence="2">Nenye</tissue>
    </source>
</reference>
<organism evidence="2 3">
    <name type="scientific">Cinchona calisaya</name>
    <dbReference type="NCBI Taxonomy" id="153742"/>
    <lineage>
        <taxon>Eukaryota</taxon>
        <taxon>Viridiplantae</taxon>
        <taxon>Streptophyta</taxon>
        <taxon>Embryophyta</taxon>
        <taxon>Tracheophyta</taxon>
        <taxon>Spermatophyta</taxon>
        <taxon>Magnoliopsida</taxon>
        <taxon>eudicotyledons</taxon>
        <taxon>Gunneridae</taxon>
        <taxon>Pentapetalae</taxon>
        <taxon>asterids</taxon>
        <taxon>lamiids</taxon>
        <taxon>Gentianales</taxon>
        <taxon>Rubiaceae</taxon>
        <taxon>Cinchonoideae</taxon>
        <taxon>Cinchoneae</taxon>
        <taxon>Cinchona</taxon>
    </lineage>
</organism>
<name>A0ABD2Y4Z0_9GENT</name>
<accession>A0ABD2Y4Z0</accession>
<dbReference type="SUPFAM" id="SSF52540">
    <property type="entry name" value="P-loop containing nucleoside triphosphate hydrolases"/>
    <property type="match status" value="1"/>
</dbReference>
<evidence type="ECO:0008006" key="4">
    <source>
        <dbReference type="Google" id="ProtNLM"/>
    </source>
</evidence>
<gene>
    <name evidence="2" type="ORF">ACH5RR_035689</name>
</gene>
<protein>
    <recommendedName>
        <fullName evidence="4">Transposase</fullName>
    </recommendedName>
</protein>